<dbReference type="RefSeq" id="WP_205312087.1">
    <property type="nucleotide sequence ID" value="NZ_JAERPS020000007.1"/>
</dbReference>
<feature type="transmembrane region" description="Helical" evidence="1">
    <location>
        <begin position="232"/>
        <end position="252"/>
    </location>
</feature>
<feature type="transmembrane region" description="Helical" evidence="1">
    <location>
        <begin position="432"/>
        <end position="453"/>
    </location>
</feature>
<dbReference type="EMBL" id="JAERPS020000007">
    <property type="protein sequence ID" value="MBZ9613478.1"/>
    <property type="molecule type" value="Genomic_DNA"/>
</dbReference>
<keyword evidence="1" id="KW-1133">Transmembrane helix</keyword>
<comment type="caution">
    <text evidence="3">The sequence shown here is derived from an EMBL/GenBank/DDBJ whole genome shotgun (WGS) entry which is preliminary data.</text>
</comment>
<evidence type="ECO:0000313" key="3">
    <source>
        <dbReference type="EMBL" id="MBZ9613478.1"/>
    </source>
</evidence>
<feature type="transmembrane region" description="Helical" evidence="1">
    <location>
        <begin position="350"/>
        <end position="368"/>
    </location>
</feature>
<dbReference type="Gene3D" id="1.10.390.10">
    <property type="entry name" value="Neutral Protease Domain 2"/>
    <property type="match status" value="1"/>
</dbReference>
<feature type="transmembrane region" description="Helical" evidence="1">
    <location>
        <begin position="166"/>
        <end position="188"/>
    </location>
</feature>
<accession>A0ABS7XD41</accession>
<proteinExistence type="predicted"/>
<feature type="transmembrane region" description="Helical" evidence="1">
    <location>
        <begin position="20"/>
        <end position="44"/>
    </location>
</feature>
<gene>
    <name evidence="3" type="ORF">I4W93_017945</name>
</gene>
<dbReference type="SUPFAM" id="SSF55486">
    <property type="entry name" value="Metalloproteases ('zincins'), catalytic domain"/>
    <property type="match status" value="1"/>
</dbReference>
<keyword evidence="1" id="KW-0812">Transmembrane</keyword>
<sequence length="1064" mass="118958">MLQLNLLNNEWRYLRRQPLLWLALLLLPVTAYIFATGIGGIDTLADKRLQALQMTLLMFSLPLLCGALAPLVLLRDQHYSMTELILATPLSPPQRLFSRLALMFVLCAGLMLAGFMIIYFMLGREFGFQPSLLAISLWDFALLAVPACAFYTALAGCLAQRFNSSVLLYALFGCLWLGYLILASLTGAPMLAGSSIRYDWLFNAMRLLDPFGNTALIALYQHSAPQLYGDLIFYLNRLLFCLLADGLFFITLRLKPHNSAAKPWHSEISHDTNPPPAYQAVTTAPKAALQLWQLTRTALLTLLQQRLNQLFLLGWVLLMFNEVLSGINYAEPLAVLSPTSLDALNRIADDVLPLVGGLLVLLWTWQLSWRNRHTAMAELIAATPVGSGILMASHTLALTALILLLMLLGALGCLAAEWLAYSDVQLQYYPEILGKVALSLWLLGALFSVLHAICRSPLMAAAWCCGIFLMKYTPLSGKLGLTHTLWNIAGSPLQPADAFWHFEQSQSVYWPFMSFWLLLTFALLWLAAQWSHRTGSFTNPKRGKLTLSSGLLLALAVYSGVNLHLNIIAERPLMSSDLREQWRADYEQRYANWATIAQPTLTHIEAQVDIYPKQGEAAFALNYTLQNHTTQPITKLLVGNYSATVISELKLSVAHTASVDQQLGQHTLLLANAMMPGETLQLHSKLTFKQPKHWPAVMPQFVKPSFSYLRGMPLIPSIGFQMEYQLRDEQQRRQYGLAPLNLLKPSVLFATPQLTAASYDWVTLRSVVSTDSGQTPLAQGKAVRQWQQQGRNYAEYHTSTAMRNLPVWYSLAGDVLSQQHGDVRLTVYSPQLNAAAKLNMQAMQDTLDWMTQHIAPYRGSQLSLLATPDMGATGYALPQIMMINHRVGFRAEPAADAGFDQRYRRAVHETAHQWFGHDIGNGVLEDSAFLIEPLAKYIELVLLEQRYGTKAMQALVKYERERFALAVRRSSQQTPALIDATANHDLYSRATLVFAILRQQLGDAVISQALRQLWQQNAYPQTPATSMDFVRALQAQVSPHQQQLVTDLFLGTDLSLLLEDSSKP</sequence>
<evidence type="ECO:0000256" key="1">
    <source>
        <dbReference type="SAM" id="Phobius"/>
    </source>
</evidence>
<dbReference type="Proteomes" id="UP000663814">
    <property type="component" value="Unassembled WGS sequence"/>
</dbReference>
<keyword evidence="1" id="KW-0472">Membrane</keyword>
<organism evidence="3 4">
    <name type="scientific">Rheinheimera maricola</name>
    <dbReference type="NCBI Taxonomy" id="2793282"/>
    <lineage>
        <taxon>Bacteria</taxon>
        <taxon>Pseudomonadati</taxon>
        <taxon>Pseudomonadota</taxon>
        <taxon>Gammaproteobacteria</taxon>
        <taxon>Chromatiales</taxon>
        <taxon>Chromatiaceae</taxon>
        <taxon>Rheinheimera</taxon>
    </lineage>
</organism>
<keyword evidence="4" id="KW-1185">Reference proteome</keyword>
<dbReference type="InterPro" id="IPR027268">
    <property type="entry name" value="Peptidase_M4/M1_CTD_sf"/>
</dbReference>
<feature type="transmembrane region" description="Helical" evidence="1">
    <location>
        <begin position="508"/>
        <end position="528"/>
    </location>
</feature>
<feature type="transmembrane region" description="Helical" evidence="1">
    <location>
        <begin position="56"/>
        <end position="74"/>
    </location>
</feature>
<dbReference type="InterPro" id="IPR014782">
    <property type="entry name" value="Peptidase_M1_dom"/>
</dbReference>
<evidence type="ECO:0000313" key="4">
    <source>
        <dbReference type="Proteomes" id="UP000663814"/>
    </source>
</evidence>
<reference evidence="3 4" key="1">
    <citation type="submission" date="2020-12" db="EMBL/GenBank/DDBJ databases">
        <authorList>
            <person name="Ruan W."/>
            <person name="Khan S.A."/>
            <person name="Jeon C.O."/>
        </authorList>
    </citation>
    <scope>NUCLEOTIDE SEQUENCE [LARGE SCALE GENOMIC DNA]</scope>
    <source>
        <strain evidence="3 4">MA-13</strain>
    </source>
</reference>
<evidence type="ECO:0000259" key="2">
    <source>
        <dbReference type="Pfam" id="PF01433"/>
    </source>
</evidence>
<feature type="transmembrane region" description="Helical" evidence="1">
    <location>
        <begin position="132"/>
        <end position="154"/>
    </location>
</feature>
<feature type="transmembrane region" description="Helical" evidence="1">
    <location>
        <begin position="310"/>
        <end position="330"/>
    </location>
</feature>
<feature type="transmembrane region" description="Helical" evidence="1">
    <location>
        <begin position="549"/>
        <end position="569"/>
    </location>
</feature>
<dbReference type="Pfam" id="PF12730">
    <property type="entry name" value="ABC2_membrane_4"/>
    <property type="match status" value="1"/>
</dbReference>
<protein>
    <submittedName>
        <fullName evidence="3">ABC transporter permease</fullName>
    </submittedName>
</protein>
<feature type="transmembrane region" description="Helical" evidence="1">
    <location>
        <begin position="100"/>
        <end position="120"/>
    </location>
</feature>
<feature type="domain" description="Peptidase M1 membrane alanine aminopeptidase" evidence="2">
    <location>
        <begin position="841"/>
        <end position="1038"/>
    </location>
</feature>
<reference evidence="3 4" key="2">
    <citation type="submission" date="2021-08" db="EMBL/GenBank/DDBJ databases">
        <title>Rheinheimera aquimaris sp. nov., isolated from seawater of the East Sea in Korea.</title>
        <authorList>
            <person name="Kim K.H."/>
            <person name="Wenting R."/>
            <person name="Kim K.R."/>
            <person name="Jeon C.O."/>
        </authorList>
    </citation>
    <scope>NUCLEOTIDE SEQUENCE [LARGE SCALE GENOMIC DNA]</scope>
    <source>
        <strain evidence="3 4">MA-13</strain>
    </source>
</reference>
<feature type="transmembrane region" description="Helical" evidence="1">
    <location>
        <begin position="398"/>
        <end position="420"/>
    </location>
</feature>
<name>A0ABS7XD41_9GAMM</name>
<dbReference type="Pfam" id="PF01433">
    <property type="entry name" value="Peptidase_M1"/>
    <property type="match status" value="1"/>
</dbReference>